<feature type="transmembrane region" description="Helical" evidence="5">
    <location>
        <begin position="44"/>
        <end position="64"/>
    </location>
</feature>
<dbReference type="GO" id="GO:0005886">
    <property type="term" value="C:plasma membrane"/>
    <property type="evidence" value="ECO:0007669"/>
    <property type="project" value="TreeGrafter"/>
</dbReference>
<feature type="transmembrane region" description="Helical" evidence="5">
    <location>
        <begin position="258"/>
        <end position="279"/>
    </location>
</feature>
<comment type="caution">
    <text evidence="7">The sequence shown here is derived from an EMBL/GenBank/DDBJ whole genome shotgun (WGS) entry which is preliminary data.</text>
</comment>
<feature type="transmembrane region" description="Helical" evidence="5">
    <location>
        <begin position="76"/>
        <end position="106"/>
    </location>
</feature>
<evidence type="ECO:0000256" key="5">
    <source>
        <dbReference type="SAM" id="Phobius"/>
    </source>
</evidence>
<feature type="transmembrane region" description="Helical" evidence="5">
    <location>
        <begin position="118"/>
        <end position="139"/>
    </location>
</feature>
<dbReference type="PROSITE" id="PS50850">
    <property type="entry name" value="MFS"/>
    <property type="match status" value="1"/>
</dbReference>
<gene>
    <name evidence="7" type="primary">mfs2</name>
    <name evidence="7" type="ORF">A0J61_00115</name>
</gene>
<keyword evidence="4 5" id="KW-0472">Membrane</keyword>
<feature type="transmembrane region" description="Helical" evidence="5">
    <location>
        <begin position="145"/>
        <end position="165"/>
    </location>
</feature>
<dbReference type="InterPro" id="IPR011701">
    <property type="entry name" value="MFS"/>
</dbReference>
<feature type="transmembrane region" description="Helical" evidence="5">
    <location>
        <begin position="329"/>
        <end position="355"/>
    </location>
</feature>
<feature type="domain" description="Major facilitator superfamily (MFS) profile" evidence="6">
    <location>
        <begin position="1"/>
        <end position="419"/>
    </location>
</feature>
<dbReference type="Gene3D" id="1.20.1250.20">
    <property type="entry name" value="MFS general substrate transporter like domains"/>
    <property type="match status" value="1"/>
</dbReference>
<evidence type="ECO:0000256" key="2">
    <source>
        <dbReference type="ARBA" id="ARBA00022692"/>
    </source>
</evidence>
<protein>
    <submittedName>
        <fullName evidence="7">Putative transporter mfs2</fullName>
    </submittedName>
</protein>
<dbReference type="Pfam" id="PF07690">
    <property type="entry name" value="MFS_1"/>
    <property type="match status" value="1"/>
</dbReference>
<evidence type="ECO:0000313" key="7">
    <source>
        <dbReference type="EMBL" id="OBZ91879.1"/>
    </source>
</evidence>
<sequence length="432" mass="47082">MEKDTSNWKSLLKSRLAIKPPVESDPRQFSSLPDITSDLNAPSIATTLTAALFILAMGIAPVFWAALSDYLQVRRFLLLCSMLIFAAASIGSAFVNNIWALIVLRCVQSLGASCGQSVGAGVFIGPLLGPIIGGFLIMSEWTWRATFWFCFAFALFNFLALFFFFRETFRIDEKFDVKLPTVSNTKEEPQDTSSVQASSYTQAKKQINPFTPVLLLRYSFISLASFISAIAFGCMFAVETIIPDLYETKYGFNSWQTGLSYLGAGIGNVLGSILNGYLSDRLLLRARRLRGGASVVEDRLTANLWPCVFFIIPFGLLLFGWSVQRGLSYWAAIVGFGIQNFGMNQVMTATSAYIVDAMPGNGASASATGNFLRMVFACILTIVANPMVQSLGAGWTCVLLTGLTYISAVALVILKRKGAVMRAKSGFGDQSS</sequence>
<dbReference type="SUPFAM" id="SSF103473">
    <property type="entry name" value="MFS general substrate transporter"/>
    <property type="match status" value="1"/>
</dbReference>
<dbReference type="Proteomes" id="UP000093000">
    <property type="component" value="Unassembled WGS sequence"/>
</dbReference>
<evidence type="ECO:0000259" key="6">
    <source>
        <dbReference type="PROSITE" id="PS50850"/>
    </source>
</evidence>
<name>A0A1C7NSA2_9FUNG</name>
<dbReference type="PANTHER" id="PTHR23502:SF5">
    <property type="entry name" value="QUINIDINE RESISTANCE PROTEIN 3"/>
    <property type="match status" value="1"/>
</dbReference>
<evidence type="ECO:0000256" key="3">
    <source>
        <dbReference type="ARBA" id="ARBA00022989"/>
    </source>
</evidence>
<feature type="transmembrane region" description="Helical" evidence="5">
    <location>
        <begin position="214"/>
        <end position="238"/>
    </location>
</feature>
<dbReference type="EMBL" id="LUGH01000002">
    <property type="protein sequence ID" value="OBZ91879.1"/>
    <property type="molecule type" value="Genomic_DNA"/>
</dbReference>
<evidence type="ECO:0000256" key="1">
    <source>
        <dbReference type="ARBA" id="ARBA00004141"/>
    </source>
</evidence>
<organism evidence="7 8">
    <name type="scientific">Choanephora cucurbitarum</name>
    <dbReference type="NCBI Taxonomy" id="101091"/>
    <lineage>
        <taxon>Eukaryota</taxon>
        <taxon>Fungi</taxon>
        <taxon>Fungi incertae sedis</taxon>
        <taxon>Mucoromycota</taxon>
        <taxon>Mucoromycotina</taxon>
        <taxon>Mucoromycetes</taxon>
        <taxon>Mucorales</taxon>
        <taxon>Mucorineae</taxon>
        <taxon>Choanephoraceae</taxon>
        <taxon>Choanephoroideae</taxon>
        <taxon>Choanephora</taxon>
    </lineage>
</organism>
<dbReference type="PANTHER" id="PTHR23502">
    <property type="entry name" value="MAJOR FACILITATOR SUPERFAMILY"/>
    <property type="match status" value="1"/>
</dbReference>
<dbReference type="GO" id="GO:0022857">
    <property type="term" value="F:transmembrane transporter activity"/>
    <property type="evidence" value="ECO:0007669"/>
    <property type="project" value="InterPro"/>
</dbReference>
<dbReference type="AlphaFoldDB" id="A0A1C7NSA2"/>
<evidence type="ECO:0000256" key="4">
    <source>
        <dbReference type="ARBA" id="ARBA00023136"/>
    </source>
</evidence>
<dbReference type="InterPro" id="IPR036259">
    <property type="entry name" value="MFS_trans_sf"/>
</dbReference>
<reference evidence="7 8" key="1">
    <citation type="submission" date="2016-03" db="EMBL/GenBank/DDBJ databases">
        <title>Choanephora cucurbitarum.</title>
        <authorList>
            <person name="Min B."/>
            <person name="Park H."/>
            <person name="Park J.-H."/>
            <person name="Shin H.-D."/>
            <person name="Choi I.-G."/>
        </authorList>
    </citation>
    <scope>NUCLEOTIDE SEQUENCE [LARGE SCALE GENOMIC DNA]</scope>
    <source>
        <strain evidence="7 8">KUS-F28377</strain>
    </source>
</reference>
<proteinExistence type="predicted"/>
<keyword evidence="8" id="KW-1185">Reference proteome</keyword>
<dbReference type="OrthoDB" id="3936150at2759"/>
<evidence type="ECO:0000313" key="8">
    <source>
        <dbReference type="Proteomes" id="UP000093000"/>
    </source>
</evidence>
<dbReference type="InterPro" id="IPR020846">
    <property type="entry name" value="MFS_dom"/>
</dbReference>
<feature type="transmembrane region" description="Helical" evidence="5">
    <location>
        <begin position="393"/>
        <end position="414"/>
    </location>
</feature>
<keyword evidence="3 5" id="KW-1133">Transmembrane helix</keyword>
<dbReference type="InParanoid" id="A0A1C7NSA2"/>
<dbReference type="STRING" id="101091.A0A1C7NSA2"/>
<feature type="transmembrane region" description="Helical" evidence="5">
    <location>
        <begin position="367"/>
        <end position="387"/>
    </location>
</feature>
<comment type="subcellular location">
    <subcellularLocation>
        <location evidence="1">Membrane</location>
        <topology evidence="1">Multi-pass membrane protein</topology>
    </subcellularLocation>
</comment>
<accession>A0A1C7NSA2</accession>
<keyword evidence="2 5" id="KW-0812">Transmembrane</keyword>
<feature type="transmembrane region" description="Helical" evidence="5">
    <location>
        <begin position="300"/>
        <end position="323"/>
    </location>
</feature>